<name>A0AAP0IFW2_9MAGN</name>
<protein>
    <submittedName>
        <fullName evidence="2">Uncharacterized protein</fullName>
    </submittedName>
</protein>
<evidence type="ECO:0000313" key="3">
    <source>
        <dbReference type="Proteomes" id="UP001420932"/>
    </source>
</evidence>
<organism evidence="2 3">
    <name type="scientific">Stephania yunnanensis</name>
    <dbReference type="NCBI Taxonomy" id="152371"/>
    <lineage>
        <taxon>Eukaryota</taxon>
        <taxon>Viridiplantae</taxon>
        <taxon>Streptophyta</taxon>
        <taxon>Embryophyta</taxon>
        <taxon>Tracheophyta</taxon>
        <taxon>Spermatophyta</taxon>
        <taxon>Magnoliopsida</taxon>
        <taxon>Ranunculales</taxon>
        <taxon>Menispermaceae</taxon>
        <taxon>Menispermoideae</taxon>
        <taxon>Cissampelideae</taxon>
        <taxon>Stephania</taxon>
    </lineage>
</organism>
<keyword evidence="1" id="KW-0175">Coiled coil</keyword>
<proteinExistence type="predicted"/>
<reference evidence="2 3" key="1">
    <citation type="submission" date="2024-01" db="EMBL/GenBank/DDBJ databases">
        <title>Genome assemblies of Stephania.</title>
        <authorList>
            <person name="Yang L."/>
        </authorList>
    </citation>
    <scope>NUCLEOTIDE SEQUENCE [LARGE SCALE GENOMIC DNA]</scope>
    <source>
        <strain evidence="2">YNDBR</strain>
        <tissue evidence="2">Leaf</tissue>
    </source>
</reference>
<sequence length="60" mass="6748">MANGEEEDEAELEQQLELQLEEQRDSLNALNEALASDPSNAELLSVIIQLFSQLGFTFYC</sequence>
<dbReference type="AlphaFoldDB" id="A0AAP0IFW2"/>
<feature type="coiled-coil region" evidence="1">
    <location>
        <begin position="2"/>
        <end position="33"/>
    </location>
</feature>
<evidence type="ECO:0000256" key="1">
    <source>
        <dbReference type="SAM" id="Coils"/>
    </source>
</evidence>
<dbReference type="EMBL" id="JBBNAF010000009">
    <property type="protein sequence ID" value="KAK9114046.1"/>
    <property type="molecule type" value="Genomic_DNA"/>
</dbReference>
<accession>A0AAP0IFW2</accession>
<evidence type="ECO:0000313" key="2">
    <source>
        <dbReference type="EMBL" id="KAK9114046.1"/>
    </source>
</evidence>
<gene>
    <name evidence="2" type="ORF">Syun_020843</name>
</gene>
<dbReference type="Proteomes" id="UP001420932">
    <property type="component" value="Unassembled WGS sequence"/>
</dbReference>
<keyword evidence="3" id="KW-1185">Reference proteome</keyword>
<comment type="caution">
    <text evidence="2">The sequence shown here is derived from an EMBL/GenBank/DDBJ whole genome shotgun (WGS) entry which is preliminary data.</text>
</comment>